<dbReference type="Gene3D" id="3.40.50.10190">
    <property type="entry name" value="BRCT domain"/>
    <property type="match status" value="1"/>
</dbReference>
<comment type="function">
    <text evidence="1 14">DNA ligase that catalyzes the formation of phosphodiester linkages between 5'-phosphoryl and 3'-hydroxyl groups in double-stranded DNA using NAD as a coenzyme and as the energy source for the reaction. It is essential for DNA replication and repair of damaged DNA.</text>
</comment>
<evidence type="ECO:0000256" key="9">
    <source>
        <dbReference type="ARBA" id="ARBA00022842"/>
    </source>
</evidence>
<dbReference type="InterPro" id="IPR001357">
    <property type="entry name" value="BRCT_dom"/>
</dbReference>
<dbReference type="NCBIfam" id="TIGR00575">
    <property type="entry name" value="dnlj"/>
    <property type="match status" value="1"/>
</dbReference>
<comment type="cofactor">
    <cofactor evidence="14">
        <name>Mg(2+)</name>
        <dbReference type="ChEBI" id="CHEBI:18420"/>
    </cofactor>
    <cofactor evidence="14">
        <name>Mn(2+)</name>
        <dbReference type="ChEBI" id="CHEBI:29035"/>
    </cofactor>
</comment>
<comment type="caution">
    <text evidence="16">The sequence shown here is derived from an EMBL/GenBank/DDBJ whole genome shotgun (WGS) entry which is preliminary data.</text>
</comment>
<dbReference type="HAMAP" id="MF_01588">
    <property type="entry name" value="DNA_ligase_A"/>
    <property type="match status" value="1"/>
</dbReference>
<dbReference type="FunFam" id="1.10.150.20:FF:000006">
    <property type="entry name" value="DNA ligase"/>
    <property type="match status" value="1"/>
</dbReference>
<feature type="binding site" evidence="14">
    <location>
        <position position="291"/>
    </location>
    <ligand>
        <name>NAD(+)</name>
        <dbReference type="ChEBI" id="CHEBI:57540"/>
    </ligand>
</feature>
<dbReference type="GO" id="GO:0006281">
    <property type="term" value="P:DNA repair"/>
    <property type="evidence" value="ECO:0007669"/>
    <property type="project" value="UniProtKB-KW"/>
</dbReference>
<dbReference type="InterPro" id="IPR013840">
    <property type="entry name" value="DNAligase_N"/>
</dbReference>
<evidence type="ECO:0000256" key="11">
    <source>
        <dbReference type="ARBA" id="ARBA00023204"/>
    </source>
</evidence>
<evidence type="ECO:0000256" key="7">
    <source>
        <dbReference type="ARBA" id="ARBA00022763"/>
    </source>
</evidence>
<comment type="catalytic activity">
    <reaction evidence="12 14">
        <text>NAD(+) + (deoxyribonucleotide)n-3'-hydroxyl + 5'-phospho-(deoxyribonucleotide)m = (deoxyribonucleotide)n+m + AMP + beta-nicotinamide D-nucleotide.</text>
        <dbReference type="EC" id="6.5.1.2"/>
    </reaction>
</comment>
<dbReference type="PATRIC" id="fig|1618676.3.peg.1110"/>
<dbReference type="Gene3D" id="1.10.287.610">
    <property type="entry name" value="Helix hairpin bin"/>
    <property type="match status" value="1"/>
</dbReference>
<dbReference type="Pfam" id="PF00533">
    <property type="entry name" value="BRCT"/>
    <property type="match status" value="1"/>
</dbReference>
<dbReference type="NCBIfam" id="NF005932">
    <property type="entry name" value="PRK07956.1"/>
    <property type="match status" value="1"/>
</dbReference>
<evidence type="ECO:0000256" key="4">
    <source>
        <dbReference type="ARBA" id="ARBA00022598"/>
    </source>
</evidence>
<dbReference type="InterPro" id="IPR003583">
    <property type="entry name" value="Hlx-hairpin-Hlx_DNA-bd_motif"/>
</dbReference>
<dbReference type="EC" id="6.5.1.2" evidence="2 14"/>
<dbReference type="SUPFAM" id="SSF56091">
    <property type="entry name" value="DNA ligase/mRNA capping enzyme, catalytic domain"/>
    <property type="match status" value="1"/>
</dbReference>
<dbReference type="Pfam" id="PF12826">
    <property type="entry name" value="HHH_2"/>
    <property type="match status" value="1"/>
</dbReference>
<feature type="binding site" evidence="14">
    <location>
        <position position="175"/>
    </location>
    <ligand>
        <name>NAD(+)</name>
        <dbReference type="ChEBI" id="CHEBI:57540"/>
    </ligand>
</feature>
<accession>A0A0G1XEW3</accession>
<dbReference type="InterPro" id="IPR013839">
    <property type="entry name" value="DNAligase_adenylation"/>
</dbReference>
<dbReference type="PIRSF" id="PIRSF001604">
    <property type="entry name" value="LigA"/>
    <property type="match status" value="1"/>
</dbReference>
<evidence type="ECO:0000256" key="8">
    <source>
        <dbReference type="ARBA" id="ARBA00022833"/>
    </source>
</evidence>
<keyword evidence="11 14" id="KW-0234">DNA repair</keyword>
<dbReference type="PANTHER" id="PTHR23389:SF9">
    <property type="entry name" value="DNA LIGASE"/>
    <property type="match status" value="1"/>
</dbReference>
<feature type="domain" description="BRCT" evidence="15">
    <location>
        <begin position="592"/>
        <end position="669"/>
    </location>
</feature>
<dbReference type="SUPFAM" id="SSF50249">
    <property type="entry name" value="Nucleic acid-binding proteins"/>
    <property type="match status" value="1"/>
</dbReference>
<feature type="binding site" evidence="14">
    <location>
        <position position="141"/>
    </location>
    <ligand>
        <name>NAD(+)</name>
        <dbReference type="ChEBI" id="CHEBI:57540"/>
    </ligand>
</feature>
<dbReference type="SUPFAM" id="SSF47781">
    <property type="entry name" value="RuvA domain 2-like"/>
    <property type="match status" value="1"/>
</dbReference>
<dbReference type="GO" id="GO:0003911">
    <property type="term" value="F:DNA ligase (NAD+) activity"/>
    <property type="evidence" value="ECO:0007669"/>
    <property type="project" value="UniProtKB-UniRule"/>
</dbReference>
<dbReference type="SUPFAM" id="SSF52113">
    <property type="entry name" value="BRCT domain"/>
    <property type="match status" value="1"/>
</dbReference>
<dbReference type="CDD" id="cd17748">
    <property type="entry name" value="BRCT_DNA_ligase_like"/>
    <property type="match status" value="1"/>
</dbReference>
<evidence type="ECO:0000259" key="15">
    <source>
        <dbReference type="PROSITE" id="PS50172"/>
    </source>
</evidence>
<dbReference type="EMBL" id="LCRF01000075">
    <property type="protein sequence ID" value="KKW29440.1"/>
    <property type="molecule type" value="Genomic_DNA"/>
</dbReference>
<dbReference type="Gene3D" id="3.30.470.30">
    <property type="entry name" value="DNA ligase/mRNA capping enzyme"/>
    <property type="match status" value="1"/>
</dbReference>
<keyword evidence="6 14" id="KW-0479">Metal-binding</keyword>
<dbReference type="GO" id="GO:0006260">
    <property type="term" value="P:DNA replication"/>
    <property type="evidence" value="ECO:0007669"/>
    <property type="project" value="UniProtKB-KW"/>
</dbReference>
<evidence type="ECO:0000256" key="6">
    <source>
        <dbReference type="ARBA" id="ARBA00022723"/>
    </source>
</evidence>
<dbReference type="CDD" id="cd00114">
    <property type="entry name" value="LIGANc"/>
    <property type="match status" value="1"/>
</dbReference>
<comment type="similarity">
    <text evidence="13 14">Belongs to the NAD-dependent DNA ligase family. LigA subfamily.</text>
</comment>
<proteinExistence type="inferred from homology"/>
<name>A0A0G1XEW3_9BACT</name>
<keyword evidence="10 14" id="KW-0520">NAD</keyword>
<dbReference type="Proteomes" id="UP000034445">
    <property type="component" value="Unassembled WGS sequence"/>
</dbReference>
<dbReference type="FunFam" id="2.40.50.140:FF:000012">
    <property type="entry name" value="DNA ligase"/>
    <property type="match status" value="1"/>
</dbReference>
<dbReference type="SMART" id="SM00292">
    <property type="entry name" value="BRCT"/>
    <property type="match status" value="1"/>
</dbReference>
<evidence type="ECO:0000256" key="3">
    <source>
        <dbReference type="ARBA" id="ARBA00013308"/>
    </source>
</evidence>
<evidence type="ECO:0000256" key="5">
    <source>
        <dbReference type="ARBA" id="ARBA00022705"/>
    </source>
</evidence>
<keyword evidence="5 14" id="KW-0235">DNA replication</keyword>
<keyword evidence="8 14" id="KW-0862">Zinc</keyword>
<evidence type="ECO:0000313" key="16">
    <source>
        <dbReference type="EMBL" id="KKW29440.1"/>
    </source>
</evidence>
<dbReference type="Pfam" id="PF01653">
    <property type="entry name" value="DNA_ligase_aden"/>
    <property type="match status" value="1"/>
</dbReference>
<dbReference type="InterPro" id="IPR010994">
    <property type="entry name" value="RuvA_2-like"/>
</dbReference>
<dbReference type="AlphaFoldDB" id="A0A0G1XEW3"/>
<keyword evidence="14" id="KW-0464">Manganese</keyword>
<dbReference type="SMART" id="SM00532">
    <property type="entry name" value="LIGANc"/>
    <property type="match status" value="1"/>
</dbReference>
<feature type="binding site" evidence="14">
    <location>
        <position position="315"/>
    </location>
    <ligand>
        <name>NAD(+)</name>
        <dbReference type="ChEBI" id="CHEBI:57540"/>
    </ligand>
</feature>
<gene>
    <name evidence="14" type="primary">ligA</name>
    <name evidence="16" type="ORF">UY74_C0075G0009</name>
</gene>
<evidence type="ECO:0000256" key="12">
    <source>
        <dbReference type="ARBA" id="ARBA00034005"/>
    </source>
</evidence>
<dbReference type="Gene3D" id="2.40.50.140">
    <property type="entry name" value="Nucleic acid-binding proteins"/>
    <property type="match status" value="1"/>
</dbReference>
<dbReference type="InterPro" id="IPR033136">
    <property type="entry name" value="DNA_ligase_CS"/>
</dbReference>
<keyword evidence="4 14" id="KW-0436">Ligase</keyword>
<evidence type="ECO:0000256" key="14">
    <source>
        <dbReference type="HAMAP-Rule" id="MF_01588"/>
    </source>
</evidence>
<evidence type="ECO:0000256" key="1">
    <source>
        <dbReference type="ARBA" id="ARBA00004067"/>
    </source>
</evidence>
<dbReference type="Pfam" id="PF14520">
    <property type="entry name" value="HHH_5"/>
    <property type="match status" value="1"/>
</dbReference>
<feature type="binding site" evidence="14">
    <location>
        <position position="412"/>
    </location>
    <ligand>
        <name>Zn(2+)</name>
        <dbReference type="ChEBI" id="CHEBI:29105"/>
    </ligand>
</feature>
<dbReference type="InterPro" id="IPR036420">
    <property type="entry name" value="BRCT_dom_sf"/>
</dbReference>
<dbReference type="PROSITE" id="PS01056">
    <property type="entry name" value="DNA_LIGASE_N2"/>
    <property type="match status" value="1"/>
</dbReference>
<dbReference type="InterPro" id="IPR041663">
    <property type="entry name" value="DisA/LigA_HHH"/>
</dbReference>
<keyword evidence="7 14" id="KW-0227">DNA damage</keyword>
<reference evidence="16 17" key="1">
    <citation type="journal article" date="2015" name="Nature">
        <title>rRNA introns, odd ribosomes, and small enigmatic genomes across a large radiation of phyla.</title>
        <authorList>
            <person name="Brown C.T."/>
            <person name="Hug L.A."/>
            <person name="Thomas B.C."/>
            <person name="Sharon I."/>
            <person name="Castelle C.J."/>
            <person name="Singh A."/>
            <person name="Wilkins M.J."/>
            <person name="Williams K.H."/>
            <person name="Banfield J.F."/>
        </authorList>
    </citation>
    <scope>NUCLEOTIDE SEQUENCE [LARGE SCALE GENOMIC DNA]</scope>
</reference>
<dbReference type="InterPro" id="IPR001679">
    <property type="entry name" value="DNA_ligase"/>
</dbReference>
<dbReference type="InterPro" id="IPR012340">
    <property type="entry name" value="NA-bd_OB-fold"/>
</dbReference>
<feature type="active site" description="N6-AMP-lysine intermediate" evidence="14">
    <location>
        <position position="120"/>
    </location>
</feature>
<dbReference type="GO" id="GO:0005829">
    <property type="term" value="C:cytosol"/>
    <property type="evidence" value="ECO:0007669"/>
    <property type="project" value="TreeGrafter"/>
</dbReference>
<evidence type="ECO:0000256" key="13">
    <source>
        <dbReference type="ARBA" id="ARBA00060881"/>
    </source>
</evidence>
<dbReference type="PANTHER" id="PTHR23389">
    <property type="entry name" value="CHROMOSOME TRANSMISSION FIDELITY FACTOR 18"/>
    <property type="match status" value="1"/>
</dbReference>
<feature type="binding site" evidence="14">
    <location>
        <position position="118"/>
    </location>
    <ligand>
        <name>NAD(+)</name>
        <dbReference type="ChEBI" id="CHEBI:57540"/>
    </ligand>
</feature>
<dbReference type="InterPro" id="IPR004150">
    <property type="entry name" value="NAD_DNA_ligase_OB"/>
</dbReference>
<evidence type="ECO:0000256" key="10">
    <source>
        <dbReference type="ARBA" id="ARBA00023027"/>
    </source>
</evidence>
<evidence type="ECO:0000256" key="2">
    <source>
        <dbReference type="ARBA" id="ARBA00012722"/>
    </source>
</evidence>
<dbReference type="Pfam" id="PF03120">
    <property type="entry name" value="OB_DNA_ligase"/>
    <property type="match status" value="1"/>
</dbReference>
<keyword evidence="9 14" id="KW-0460">Magnesium</keyword>
<protein>
    <recommendedName>
        <fullName evidence="3 14">DNA ligase</fullName>
        <ecNumber evidence="2 14">6.5.1.2</ecNumber>
    </recommendedName>
    <alternativeName>
        <fullName evidence="14">Polydeoxyribonucleotide synthase [NAD(+)]</fullName>
    </alternativeName>
</protein>
<dbReference type="SMART" id="SM00278">
    <property type="entry name" value="HhH1"/>
    <property type="match status" value="4"/>
</dbReference>
<dbReference type="GO" id="GO:0003677">
    <property type="term" value="F:DNA binding"/>
    <property type="evidence" value="ECO:0007669"/>
    <property type="project" value="InterPro"/>
</dbReference>
<feature type="binding site" evidence="14">
    <location>
        <begin position="83"/>
        <end position="84"/>
    </location>
    <ligand>
        <name>NAD(+)</name>
        <dbReference type="ChEBI" id="CHEBI:57540"/>
    </ligand>
</feature>
<dbReference type="PROSITE" id="PS50172">
    <property type="entry name" value="BRCT"/>
    <property type="match status" value="1"/>
</dbReference>
<organism evidence="16 17">
    <name type="scientific">Candidatus Kaiserbacteria bacterium GW2011_GWC2_52_8b</name>
    <dbReference type="NCBI Taxonomy" id="1618676"/>
    <lineage>
        <taxon>Bacteria</taxon>
        <taxon>Candidatus Kaiseribacteriota</taxon>
    </lineage>
</organism>
<sequence>MVPKHIQERYDKLKNTINRYRRLFHVYDKEEISEAARDSLMHELSELESVYPKLVAPDSPTQRVAGQPLPQFKKIRHTVAQWSFNDAFSAEDMRSFDARVKRFLKEHFSDARPTYVCELKIDGLKVVLEYRKGVLHTAATRGNGLIGEDVTQNIRTIESVPLSLSRPIDITVEGEVWMSSANLEKLNTLRQVEGLPSFANPRNVAAGSIRQLDPKIAASRKLDMFMYDVAATSEKFPPSQAEELEYLRELGFKVNPHHKVVHDIDEVIAYWEEWKSKGRHQEYWIDGIVVKVNERPFEEALGYTGKAPRFAIAFKFPAEQATTILESIAFQVGRTGVITPVAHLRPVVIAGSTVSRATLHNEDEIKRLDVRIGDTVIIQKAGDVIPEIVQVVKELRLKNSKPFKWPTSVAACGGSGKIERIPGQSAWRCVDPESPERLRRMLTYFVSKKALDIEGVGEAVVATLHDAGFVQTFDDLFTLTEGDFLELEGFAEISAAKAVAAIKKAASSVPLARLLTGLSIPNVGEETARDIAEHFGTIEKVRRATKEQLVAIEGVGGVVADSVVSWFVAKEHAKMLDRLLSHIRIAKSEKKTGPQPLKGKTFVFTGGLDSMSREEAGEKVRALGGEVSGSVSSKTSYVVSGDEAGSKLNKARKLGISVLTEEDFGRMLK</sequence>
<evidence type="ECO:0000313" key="17">
    <source>
        <dbReference type="Proteomes" id="UP000034445"/>
    </source>
</evidence>
<dbReference type="Gene3D" id="1.10.150.20">
    <property type="entry name" value="5' to 3' exonuclease, C-terminal subdomain"/>
    <property type="match status" value="2"/>
</dbReference>
<dbReference type="GO" id="GO:0046872">
    <property type="term" value="F:metal ion binding"/>
    <property type="evidence" value="ECO:0007669"/>
    <property type="project" value="UniProtKB-KW"/>
</dbReference>
<comment type="caution">
    <text evidence="14">Lacks conserved residue(s) required for the propagation of feature annotation.</text>
</comment>